<dbReference type="GO" id="GO:0006412">
    <property type="term" value="P:translation"/>
    <property type="evidence" value="ECO:0007669"/>
    <property type="project" value="UniProtKB-UniRule"/>
</dbReference>
<evidence type="ECO:0000256" key="4">
    <source>
        <dbReference type="HAMAP-Rule" id="MF_01341"/>
    </source>
</evidence>
<keyword evidence="3 4" id="KW-0687">Ribonucleoprotein</keyword>
<keyword evidence="2 4" id="KW-0689">Ribosomal protein</keyword>
<reference evidence="7" key="2">
    <citation type="journal article" date="2021" name="Microbiome">
        <title>Successional dynamics and alternative stable states in a saline activated sludge microbial community over 9 years.</title>
        <authorList>
            <person name="Wang Y."/>
            <person name="Ye J."/>
            <person name="Ju F."/>
            <person name="Liu L."/>
            <person name="Boyd J.A."/>
            <person name="Deng Y."/>
            <person name="Parks D.H."/>
            <person name="Jiang X."/>
            <person name="Yin X."/>
            <person name="Woodcroft B.J."/>
            <person name="Tyson G.W."/>
            <person name="Hugenholtz P."/>
            <person name="Polz M.F."/>
            <person name="Zhang T."/>
        </authorList>
    </citation>
    <scope>NUCLEOTIDE SEQUENCE</scope>
    <source>
        <strain evidence="7">HKST-UBA10</strain>
    </source>
</reference>
<dbReference type="Gene3D" id="3.100.10.10">
    <property type="match status" value="1"/>
</dbReference>
<feature type="domain" description="Large ribosomal subunit protein uL15/eL18" evidence="6">
    <location>
        <begin position="84"/>
        <end position="147"/>
    </location>
</feature>
<organism evidence="7 8">
    <name type="scientific">Candidatus Dojkabacteria bacterium</name>
    <dbReference type="NCBI Taxonomy" id="2099670"/>
    <lineage>
        <taxon>Bacteria</taxon>
        <taxon>Candidatus Dojkabacteria</taxon>
    </lineage>
</organism>
<feature type="region of interest" description="Disordered" evidence="5">
    <location>
        <begin position="1"/>
        <end position="58"/>
    </location>
</feature>
<dbReference type="AlphaFoldDB" id="A0A955RI08"/>
<evidence type="ECO:0000256" key="1">
    <source>
        <dbReference type="ARBA" id="ARBA00007320"/>
    </source>
</evidence>
<keyword evidence="4" id="KW-0699">rRNA-binding</keyword>
<evidence type="ECO:0000256" key="2">
    <source>
        <dbReference type="ARBA" id="ARBA00022980"/>
    </source>
</evidence>
<evidence type="ECO:0000313" key="7">
    <source>
        <dbReference type="EMBL" id="MCA9382108.1"/>
    </source>
</evidence>
<comment type="similarity">
    <text evidence="1 4">Belongs to the universal ribosomal protein uL15 family.</text>
</comment>
<feature type="compositionally biased region" description="Basic residues" evidence="5">
    <location>
        <begin position="10"/>
        <end position="19"/>
    </location>
</feature>
<protein>
    <recommendedName>
        <fullName evidence="4">Large ribosomal subunit protein uL15</fullName>
    </recommendedName>
</protein>
<dbReference type="SUPFAM" id="SSF52080">
    <property type="entry name" value="Ribosomal proteins L15p and L18e"/>
    <property type="match status" value="1"/>
</dbReference>
<name>A0A955RI08_9BACT</name>
<evidence type="ECO:0000259" key="6">
    <source>
        <dbReference type="Pfam" id="PF00828"/>
    </source>
</evidence>
<dbReference type="Proteomes" id="UP000782843">
    <property type="component" value="Unassembled WGS sequence"/>
</dbReference>
<keyword evidence="4" id="KW-0694">RNA-binding</keyword>
<dbReference type="EMBL" id="JAGQLG010000062">
    <property type="protein sequence ID" value="MCA9382108.1"/>
    <property type="molecule type" value="Genomic_DNA"/>
</dbReference>
<dbReference type="NCBIfam" id="TIGR01071">
    <property type="entry name" value="rplO_bact"/>
    <property type="match status" value="1"/>
</dbReference>
<dbReference type="InterPro" id="IPR030878">
    <property type="entry name" value="Ribosomal_uL15"/>
</dbReference>
<dbReference type="InterPro" id="IPR005749">
    <property type="entry name" value="Ribosomal_uL15_bac-type"/>
</dbReference>
<evidence type="ECO:0000256" key="5">
    <source>
        <dbReference type="SAM" id="MobiDB-lite"/>
    </source>
</evidence>
<dbReference type="GO" id="GO:0019843">
    <property type="term" value="F:rRNA binding"/>
    <property type="evidence" value="ECO:0007669"/>
    <property type="project" value="UniProtKB-UniRule"/>
</dbReference>
<evidence type="ECO:0000313" key="8">
    <source>
        <dbReference type="Proteomes" id="UP000782843"/>
    </source>
</evidence>
<sequence length="148" mass="16291">MKLHDLGKIKSNKKMKRIGRGYGSGKGGHTVGRGIKGQKSRTGFKPPMRGFEGGQMPLHRRLPKVKGFKRGMFKKDTLEFTLTDLNTLKDGTVLNFEYLEKEGYFAKAKPQKVKILGNGKLEKKVKVEGIATTKTAKAAIEKAGGSVK</sequence>
<comment type="function">
    <text evidence="4">Binds to the 23S rRNA.</text>
</comment>
<dbReference type="GO" id="GO:0022625">
    <property type="term" value="C:cytosolic large ribosomal subunit"/>
    <property type="evidence" value="ECO:0007669"/>
    <property type="project" value="TreeGrafter"/>
</dbReference>
<gene>
    <name evidence="4 7" type="primary">rplO</name>
    <name evidence="7" type="ORF">KC660_01730</name>
</gene>
<dbReference type="Pfam" id="PF00828">
    <property type="entry name" value="Ribosomal_L27A"/>
    <property type="match status" value="1"/>
</dbReference>
<dbReference type="InterPro" id="IPR036227">
    <property type="entry name" value="Ribosomal_uL15/eL18_sf"/>
</dbReference>
<dbReference type="PANTHER" id="PTHR12934">
    <property type="entry name" value="50S RIBOSOMAL PROTEIN L15"/>
    <property type="match status" value="1"/>
</dbReference>
<comment type="caution">
    <text evidence="7">The sequence shown here is derived from an EMBL/GenBank/DDBJ whole genome shotgun (WGS) entry which is preliminary data.</text>
</comment>
<dbReference type="GO" id="GO:0003735">
    <property type="term" value="F:structural constituent of ribosome"/>
    <property type="evidence" value="ECO:0007669"/>
    <property type="project" value="InterPro"/>
</dbReference>
<proteinExistence type="inferred from homology"/>
<evidence type="ECO:0000256" key="3">
    <source>
        <dbReference type="ARBA" id="ARBA00023274"/>
    </source>
</evidence>
<comment type="subunit">
    <text evidence="4">Part of the 50S ribosomal subunit.</text>
</comment>
<dbReference type="InterPro" id="IPR021131">
    <property type="entry name" value="Ribosomal_uL15/eL18"/>
</dbReference>
<reference evidence="7" key="1">
    <citation type="submission" date="2020-04" db="EMBL/GenBank/DDBJ databases">
        <authorList>
            <person name="Zhang T."/>
        </authorList>
    </citation>
    <scope>NUCLEOTIDE SEQUENCE</scope>
    <source>
        <strain evidence="7">HKST-UBA10</strain>
    </source>
</reference>
<dbReference type="PANTHER" id="PTHR12934:SF11">
    <property type="entry name" value="LARGE RIBOSOMAL SUBUNIT PROTEIN UL15M"/>
    <property type="match status" value="1"/>
</dbReference>
<feature type="compositionally biased region" description="Gly residues" evidence="5">
    <location>
        <begin position="20"/>
        <end position="35"/>
    </location>
</feature>
<accession>A0A955RI08</accession>
<dbReference type="HAMAP" id="MF_01341">
    <property type="entry name" value="Ribosomal_uL15"/>
    <property type="match status" value="1"/>
</dbReference>